<feature type="coiled-coil region" evidence="7">
    <location>
        <begin position="105"/>
        <end position="132"/>
    </location>
</feature>
<evidence type="ECO:0000256" key="3">
    <source>
        <dbReference type="ARBA" id="ARBA00022737"/>
    </source>
</evidence>
<dbReference type="InterPro" id="IPR042197">
    <property type="entry name" value="Apaf_helical"/>
</dbReference>
<name>A0A0A9DTK9_ARUDO</name>
<dbReference type="Pfam" id="PF23559">
    <property type="entry name" value="WHD_DRP"/>
    <property type="match status" value="1"/>
</dbReference>
<dbReference type="InterPro" id="IPR041118">
    <property type="entry name" value="Rx_N"/>
</dbReference>
<dbReference type="InterPro" id="IPR032675">
    <property type="entry name" value="LRR_dom_sf"/>
</dbReference>
<dbReference type="Gene3D" id="1.20.5.4130">
    <property type="match status" value="1"/>
</dbReference>
<evidence type="ECO:0000259" key="11">
    <source>
        <dbReference type="Pfam" id="PF23559"/>
    </source>
</evidence>
<evidence type="ECO:0000256" key="7">
    <source>
        <dbReference type="SAM" id="Coils"/>
    </source>
</evidence>
<evidence type="ECO:0000256" key="6">
    <source>
        <dbReference type="ARBA" id="ARBA00023054"/>
    </source>
</evidence>
<reference evidence="13" key="1">
    <citation type="submission" date="2014-09" db="EMBL/GenBank/DDBJ databases">
        <authorList>
            <person name="Magalhaes I.L.F."/>
            <person name="Oliveira U."/>
            <person name="Santos F.R."/>
            <person name="Vidigal T.H.D.A."/>
            <person name="Brescovit A.D."/>
            <person name="Santos A.J."/>
        </authorList>
    </citation>
    <scope>NUCLEOTIDE SEQUENCE</scope>
    <source>
        <tissue evidence="13">Shoot tissue taken approximately 20 cm above the soil surface</tissue>
    </source>
</reference>
<dbReference type="Gene3D" id="1.10.8.430">
    <property type="entry name" value="Helical domain of apoptotic protease-activating factors"/>
    <property type="match status" value="1"/>
</dbReference>
<keyword evidence="2" id="KW-0433">Leucine-rich repeat</keyword>
<dbReference type="InterPro" id="IPR002182">
    <property type="entry name" value="NB-ARC"/>
</dbReference>
<dbReference type="EMBL" id="GBRH01207862">
    <property type="protein sequence ID" value="JAD90033.1"/>
    <property type="molecule type" value="Transcribed_RNA"/>
</dbReference>
<evidence type="ECO:0000256" key="1">
    <source>
        <dbReference type="ARBA" id="ARBA00008894"/>
    </source>
</evidence>
<dbReference type="Pfam" id="PF23598">
    <property type="entry name" value="LRR_14"/>
    <property type="match status" value="2"/>
</dbReference>
<evidence type="ECO:0000259" key="10">
    <source>
        <dbReference type="Pfam" id="PF18052"/>
    </source>
</evidence>
<dbReference type="InterPro" id="IPR044974">
    <property type="entry name" value="Disease_R_plants"/>
</dbReference>
<dbReference type="SUPFAM" id="SSF52540">
    <property type="entry name" value="P-loop containing nucleoside triphosphate hydrolases"/>
    <property type="match status" value="2"/>
</dbReference>
<dbReference type="PANTHER" id="PTHR23155:SF1114">
    <property type="entry name" value="OS02G0475500 PROTEIN"/>
    <property type="match status" value="1"/>
</dbReference>
<evidence type="ECO:0000313" key="13">
    <source>
        <dbReference type="EMBL" id="JAD90033.1"/>
    </source>
</evidence>
<keyword evidence="3" id="KW-0677">Repeat</keyword>
<dbReference type="GO" id="GO:0043531">
    <property type="term" value="F:ADP binding"/>
    <property type="evidence" value="ECO:0007669"/>
    <property type="project" value="InterPro"/>
</dbReference>
<dbReference type="InterPro" id="IPR036388">
    <property type="entry name" value="WH-like_DNA-bd_sf"/>
</dbReference>
<accession>A0A0A9DTK9</accession>
<protein>
    <recommendedName>
        <fullName evidence="14">Disease resistance protein RPM1</fullName>
    </recommendedName>
</protein>
<keyword evidence="4" id="KW-0547">Nucleotide-binding</keyword>
<comment type="similarity">
    <text evidence="1">Belongs to the disease resistance NB-LRR family.</text>
</comment>
<dbReference type="Pfam" id="PF00931">
    <property type="entry name" value="NB-ARC"/>
    <property type="match status" value="2"/>
</dbReference>
<dbReference type="SUPFAM" id="SSF52047">
    <property type="entry name" value="RNI-like"/>
    <property type="match status" value="1"/>
</dbReference>
<keyword evidence="6 7" id="KW-0175">Coiled coil</keyword>
<sequence>MEATALSVGKSVLDGALGYAKSAIAEEVALQLGVQRDHAFIRDELEMMQAFLMAAHGERDNHNVLMAWVKQVRDVAYDSEDCLQDFSIHLRKPSWWRFHRTLRERRRIAKQMKELRARVEDVSQRNLRYQLTETSGSKPATAAELSSITAAAIFGIDEACRAAKHDESKEDLVSLIKKEGDDLKVIAVWGTSGDLGQTSIINTAYEDPDIKKKLSCRAWVRVLHPFNPNDFIQSLVKQFRSAMGVDVLLETETTGQELVKEFTGYVTEKTYLIVLNDLSTFEEWNGIKACFPNNKKGSRIIVCAPHVEVASLCAGQESQVLELKQLSADQTIYAFYEKDSWDQTKLPMAMSSSNETISANNSMVPTNEIPGGQSKGSNERNAITKSFTRIKTMASALEESQLIGREKEKSDVVQLVSNQPHQEPPVISVWGMGGLGKTTLVKDVYQTQKLIGMFEKRAFVTVLRPFNLKELLKSLIMQLNAESFEKKGAIDSGHGTKNTIATMGFEALIKELARLLEGKKFFIVLDDLSSTTEWDHIIRSFPKFDNACRIVVTTREESIAKHCSEKQENIYKLKVLEYKDALDLFIKKVFKEATELDRHPELIEEAKLILKKCSGLPLAIVTIGGFLANLPKKAMEWRKLNDHISAELEMNPELGAIRTILGKSYDGLPYHLKSCFLYMSIFPEGHKISRGRLMRRWTAEGYSREFRDKSAEEIADMYFMDLIGRSIILPSQQSIHSRKGIDSCQVHDLMREISISKSTEENLVFRLENGCSLNTQGAVRHLTISSNWEGDQSEFESIVDFSRIRSLTVFGKWRSFFISDKMRLLRVLDLEGTSCLVDHHLQHIGKLLHLKYLSLRHCDDIYQLPDSLGNLKQLQTLDIKGSGIIMLPKTIIKLRKLQYLRGGILDYFSGADPHEVAVQLLPKLCMACCAPRQHIREALYSDGDANRRDLCYFCCFSLLPMLARQGDPCSIVVPKGIRKLKALHTLGSVNIAGGSGKAILQDIKRLTRLRKLEVCGVNKKNCEEFWSTLADLSSLESLTVKSVGSAALHGCLDGVSSPPKNLQSLKLFGNLFKLPEWIKELQNLVKLKLRDTKLSELDATIQVLGKLPNLAILRLWDNSLEGEQLHLNFHQEAFPNLMVLELGMLSNPELVDFKEGATPKLEQLQFYDSPSKTNAGMFRGLAYLQSLKEFILDNDDYKEEFLKDVGGQLAENPNRPILKRG</sequence>
<feature type="domain" description="NB-ARC" evidence="9">
    <location>
        <begin position="409"/>
        <end position="593"/>
    </location>
</feature>
<dbReference type="GO" id="GO:0009626">
    <property type="term" value="P:plant-type hypersensitive response"/>
    <property type="evidence" value="ECO:0007669"/>
    <property type="project" value="UniProtKB-ARBA"/>
</dbReference>
<dbReference type="Gene3D" id="1.10.10.10">
    <property type="entry name" value="Winged helix-like DNA-binding domain superfamily/Winged helix DNA-binding domain"/>
    <property type="match status" value="1"/>
</dbReference>
<evidence type="ECO:0000256" key="4">
    <source>
        <dbReference type="ARBA" id="ARBA00022741"/>
    </source>
</evidence>
<evidence type="ECO:0000259" key="9">
    <source>
        <dbReference type="Pfam" id="PF00931"/>
    </source>
</evidence>
<evidence type="ECO:0008006" key="14">
    <source>
        <dbReference type="Google" id="ProtNLM"/>
    </source>
</evidence>
<feature type="domain" description="Disease resistance R13L4/SHOC-2-like LRR" evidence="12">
    <location>
        <begin position="971"/>
        <end position="1194"/>
    </location>
</feature>
<proteinExistence type="inferred from homology"/>
<dbReference type="AlphaFoldDB" id="A0A0A9DTK9"/>
<dbReference type="Pfam" id="PF18052">
    <property type="entry name" value="Rx_N"/>
    <property type="match status" value="1"/>
</dbReference>
<evidence type="ECO:0000259" key="12">
    <source>
        <dbReference type="Pfam" id="PF23598"/>
    </source>
</evidence>
<dbReference type="InterPro" id="IPR058922">
    <property type="entry name" value="WHD_DRP"/>
</dbReference>
<dbReference type="PRINTS" id="PR00364">
    <property type="entry name" value="DISEASERSIST"/>
</dbReference>
<keyword evidence="5" id="KW-0611">Plant defense</keyword>
<dbReference type="PANTHER" id="PTHR23155">
    <property type="entry name" value="DISEASE RESISTANCE PROTEIN RP"/>
    <property type="match status" value="1"/>
</dbReference>
<feature type="region of interest" description="Disordered" evidence="8">
    <location>
        <begin position="357"/>
        <end position="379"/>
    </location>
</feature>
<dbReference type="InterPro" id="IPR027417">
    <property type="entry name" value="P-loop_NTPase"/>
</dbReference>
<dbReference type="GO" id="GO:0042742">
    <property type="term" value="P:defense response to bacterium"/>
    <property type="evidence" value="ECO:0007669"/>
    <property type="project" value="UniProtKB-ARBA"/>
</dbReference>
<feature type="domain" description="Disease resistance R13L4/SHOC-2-like LRR" evidence="12">
    <location>
        <begin position="804"/>
        <end position="902"/>
    </location>
</feature>
<dbReference type="Gene3D" id="3.40.50.300">
    <property type="entry name" value="P-loop containing nucleotide triphosphate hydrolases"/>
    <property type="match status" value="2"/>
</dbReference>
<dbReference type="Gene3D" id="3.80.10.10">
    <property type="entry name" value="Ribonuclease Inhibitor"/>
    <property type="match status" value="2"/>
</dbReference>
<dbReference type="GO" id="GO:0002758">
    <property type="term" value="P:innate immune response-activating signaling pathway"/>
    <property type="evidence" value="ECO:0007669"/>
    <property type="project" value="UniProtKB-ARBA"/>
</dbReference>
<feature type="domain" description="NB-ARC" evidence="9">
    <location>
        <begin position="176"/>
        <end position="341"/>
    </location>
</feature>
<organism evidence="13">
    <name type="scientific">Arundo donax</name>
    <name type="common">Giant reed</name>
    <name type="synonym">Donax arundinaceus</name>
    <dbReference type="NCBI Taxonomy" id="35708"/>
    <lineage>
        <taxon>Eukaryota</taxon>
        <taxon>Viridiplantae</taxon>
        <taxon>Streptophyta</taxon>
        <taxon>Embryophyta</taxon>
        <taxon>Tracheophyta</taxon>
        <taxon>Spermatophyta</taxon>
        <taxon>Magnoliopsida</taxon>
        <taxon>Liliopsida</taxon>
        <taxon>Poales</taxon>
        <taxon>Poaceae</taxon>
        <taxon>PACMAD clade</taxon>
        <taxon>Arundinoideae</taxon>
        <taxon>Arundineae</taxon>
        <taxon>Arundo</taxon>
    </lineage>
</organism>
<evidence type="ECO:0000256" key="8">
    <source>
        <dbReference type="SAM" id="MobiDB-lite"/>
    </source>
</evidence>
<dbReference type="CDD" id="cd14798">
    <property type="entry name" value="RX-CC_like"/>
    <property type="match status" value="1"/>
</dbReference>
<feature type="domain" description="Disease resistance N-terminal" evidence="10">
    <location>
        <begin position="16"/>
        <end position="95"/>
    </location>
</feature>
<reference evidence="13" key="2">
    <citation type="journal article" date="2015" name="Data Brief">
        <title>Shoot transcriptome of the giant reed, Arundo donax.</title>
        <authorList>
            <person name="Barrero R.A."/>
            <person name="Guerrero F.D."/>
            <person name="Moolhuijzen P."/>
            <person name="Goolsby J.A."/>
            <person name="Tidwell J."/>
            <person name="Bellgard S.E."/>
            <person name="Bellgard M.I."/>
        </authorList>
    </citation>
    <scope>NUCLEOTIDE SEQUENCE</scope>
    <source>
        <tissue evidence="13">Shoot tissue taken approximately 20 cm above the soil surface</tissue>
    </source>
</reference>
<evidence type="ECO:0000256" key="5">
    <source>
        <dbReference type="ARBA" id="ARBA00022821"/>
    </source>
</evidence>
<evidence type="ECO:0000256" key="2">
    <source>
        <dbReference type="ARBA" id="ARBA00022614"/>
    </source>
</evidence>
<dbReference type="InterPro" id="IPR055414">
    <property type="entry name" value="LRR_R13L4/SHOC2-like"/>
</dbReference>
<dbReference type="FunFam" id="1.10.10.10:FF:000322">
    <property type="entry name" value="Probable disease resistance protein At1g63360"/>
    <property type="match status" value="1"/>
</dbReference>
<dbReference type="InterPro" id="IPR038005">
    <property type="entry name" value="RX-like_CC"/>
</dbReference>
<feature type="domain" description="Disease resistance protein winged helix" evidence="11">
    <location>
        <begin position="681"/>
        <end position="753"/>
    </location>
</feature>